<keyword evidence="2" id="KW-0800">Toxin</keyword>
<dbReference type="GO" id="GO:0090729">
    <property type="term" value="F:toxin activity"/>
    <property type="evidence" value="ECO:0007669"/>
    <property type="project" value="UniProtKB-KW"/>
</dbReference>
<feature type="compositionally biased region" description="Pro residues" evidence="4">
    <location>
        <begin position="337"/>
        <end position="404"/>
    </location>
</feature>
<dbReference type="EnsemblMetazoa" id="XM_028660438.1">
    <property type="protein sequence ID" value="XP_028516239.1"/>
    <property type="gene ID" value="LOC110243767"/>
</dbReference>
<evidence type="ECO:0000259" key="5">
    <source>
        <dbReference type="PROSITE" id="PS51670"/>
    </source>
</evidence>
<dbReference type="PANTHER" id="PTHR13037:SF24">
    <property type="entry name" value="POLYCOMB PROTEIN PCL-RELATED"/>
    <property type="match status" value="1"/>
</dbReference>
<evidence type="ECO:0000313" key="6">
    <source>
        <dbReference type="EnsemblMetazoa" id="XP_028516239.1"/>
    </source>
</evidence>
<dbReference type="KEGG" id="epa:110243767"/>
<dbReference type="PANTHER" id="PTHR13037">
    <property type="entry name" value="FORMIN"/>
    <property type="match status" value="1"/>
</dbReference>
<evidence type="ECO:0000256" key="1">
    <source>
        <dbReference type="ARBA" id="ARBA00022581"/>
    </source>
</evidence>
<organism evidence="6 7">
    <name type="scientific">Exaiptasia diaphana</name>
    <name type="common">Tropical sea anemone</name>
    <name type="synonym">Aiptasia pulchella</name>
    <dbReference type="NCBI Taxonomy" id="2652724"/>
    <lineage>
        <taxon>Eukaryota</taxon>
        <taxon>Metazoa</taxon>
        <taxon>Cnidaria</taxon>
        <taxon>Anthozoa</taxon>
        <taxon>Hexacorallia</taxon>
        <taxon>Actiniaria</taxon>
        <taxon>Aiptasiidae</taxon>
        <taxon>Exaiptasia</taxon>
    </lineage>
</organism>
<evidence type="ECO:0000256" key="2">
    <source>
        <dbReference type="ARBA" id="ARBA00022656"/>
    </source>
</evidence>
<proteinExistence type="predicted"/>
<sequence length="717" mass="78805">MNLYVVVAFVYRTLFVMLWLMDYVAPDPVQNQGPKLFIPMKTSTHFKSKQSNGAKKRSWSYKTFTKYKLNYHVPFKEVHGISSHDGDTKNVLKGPLLKPMRLSVIPLKDQIVTKRKKHLRKKANAEEFKKNLKQLEKKKRISDVVYKTNKLAHARVKKSILSQGLFVIKDDDSDKSENGTGDKRTSVNRLTNHKRPFKVQIPLALAKVLFPQVMNDYEETIIDIFPVRNKNGGKTLRLKVSHKEPKFNESEALQGAQNDKSTSSRCYSGASCFGCCKECCPQSKCPADKKPKPYGGCNCPQFPVCPPIWCCVPDTESETDSKKPKKMTAKSPTTKPTNPPSPSTSPSPPPTDPPTPSPTTPPAPKTAPPPPVPPPHPPPPPPPPPPPAPPPPPSPPQAASPSPAPAAQSPSPQPQPPPSPPPSPQPPPPPSPPPPPPPPQQPSSGPNPSPSPPTAALPPIVPPPCIIPHVKVILLQQPSPPPPCVPQEAGPLIYVAPKEPTALPHHEHTIIPDPPVHHVQQHEIMSPPQMHHVGHHVPPVIPHPLLHYPETTLHPPQWEEQHNAGFDLNGLPNYDLQSPVVESNVFRDEPHHHRHHHHHHNPIYDDPINPSKYVTDAVINGVVATPGDCIDQSPRCPGFALQGMCDTPSLFYHVNKVQKLCQSSCGICKGGESGPSIWLKRKSKISAKDNKQQQQFKTLLSAVLAKRMNSNKKQANS</sequence>
<name>A0A913YM79_EXADI</name>
<dbReference type="SMART" id="SM00254">
    <property type="entry name" value="ShKT"/>
    <property type="match status" value="1"/>
</dbReference>
<feature type="region of interest" description="Disordered" evidence="4">
    <location>
        <begin position="315"/>
        <end position="460"/>
    </location>
</feature>
<dbReference type="RefSeq" id="XP_028516239.1">
    <property type="nucleotide sequence ID" value="XM_028660438.1"/>
</dbReference>
<evidence type="ECO:0000256" key="3">
    <source>
        <dbReference type="PROSITE-ProRule" id="PRU01005"/>
    </source>
</evidence>
<feature type="domain" description="ShKT" evidence="5">
    <location>
        <begin position="629"/>
        <end position="668"/>
    </location>
</feature>
<dbReference type="Proteomes" id="UP000887567">
    <property type="component" value="Unplaced"/>
</dbReference>
<dbReference type="InterPro" id="IPR003582">
    <property type="entry name" value="ShKT_dom"/>
</dbReference>
<keyword evidence="1" id="KW-0945">Host-virus interaction</keyword>
<comment type="caution">
    <text evidence="3">Lacks conserved residue(s) required for the propagation of feature annotation.</text>
</comment>
<dbReference type="GeneID" id="110243767"/>
<accession>A0A913YM79</accession>
<reference evidence="6" key="1">
    <citation type="submission" date="2022-11" db="UniProtKB">
        <authorList>
            <consortium name="EnsemblMetazoa"/>
        </authorList>
    </citation>
    <scope>IDENTIFICATION</scope>
</reference>
<evidence type="ECO:0000313" key="7">
    <source>
        <dbReference type="Proteomes" id="UP000887567"/>
    </source>
</evidence>
<keyword evidence="7" id="KW-1185">Reference proteome</keyword>
<dbReference type="PRINTS" id="PR01217">
    <property type="entry name" value="PRICHEXTENSN"/>
</dbReference>
<dbReference type="PROSITE" id="PS51670">
    <property type="entry name" value="SHKT"/>
    <property type="match status" value="1"/>
</dbReference>
<feature type="compositionally biased region" description="Pro residues" evidence="4">
    <location>
        <begin position="411"/>
        <end position="460"/>
    </location>
</feature>
<evidence type="ECO:0000256" key="4">
    <source>
        <dbReference type="SAM" id="MobiDB-lite"/>
    </source>
</evidence>
<dbReference type="AlphaFoldDB" id="A0A913YM79"/>
<protein>
    <recommendedName>
        <fullName evidence="5">ShKT domain-containing protein</fullName>
    </recommendedName>
</protein>
<dbReference type="OrthoDB" id="10646414at2759"/>